<organism evidence="2 3">
    <name type="scientific">Pristionchus fissidentatus</name>
    <dbReference type="NCBI Taxonomy" id="1538716"/>
    <lineage>
        <taxon>Eukaryota</taxon>
        <taxon>Metazoa</taxon>
        <taxon>Ecdysozoa</taxon>
        <taxon>Nematoda</taxon>
        <taxon>Chromadorea</taxon>
        <taxon>Rhabditida</taxon>
        <taxon>Rhabditina</taxon>
        <taxon>Diplogasteromorpha</taxon>
        <taxon>Diplogasteroidea</taxon>
        <taxon>Neodiplogasteridae</taxon>
        <taxon>Pristionchus</taxon>
    </lineage>
</organism>
<evidence type="ECO:0000313" key="3">
    <source>
        <dbReference type="Proteomes" id="UP001432322"/>
    </source>
</evidence>
<dbReference type="Pfam" id="PF11957">
    <property type="entry name" value="efThoc1"/>
    <property type="match status" value="1"/>
</dbReference>
<dbReference type="GO" id="GO:0006406">
    <property type="term" value="P:mRNA export from nucleus"/>
    <property type="evidence" value="ECO:0007669"/>
    <property type="project" value="TreeGrafter"/>
</dbReference>
<evidence type="ECO:0000256" key="1">
    <source>
        <dbReference type="SAM" id="MobiDB-lite"/>
    </source>
</evidence>
<feature type="compositionally biased region" description="Basic and acidic residues" evidence="1">
    <location>
        <begin position="552"/>
        <end position="564"/>
    </location>
</feature>
<evidence type="ECO:0000313" key="2">
    <source>
        <dbReference type="EMBL" id="GMT15007.1"/>
    </source>
</evidence>
<dbReference type="PANTHER" id="PTHR13265">
    <property type="entry name" value="THO COMPLEX SUBUNIT 1"/>
    <property type="match status" value="1"/>
</dbReference>
<feature type="compositionally biased region" description="Polar residues" evidence="1">
    <location>
        <begin position="174"/>
        <end position="184"/>
    </location>
</feature>
<dbReference type="GO" id="GO:0000445">
    <property type="term" value="C:THO complex part of transcription export complex"/>
    <property type="evidence" value="ECO:0007669"/>
    <property type="project" value="TreeGrafter"/>
</dbReference>
<feature type="compositionally biased region" description="Acidic residues" evidence="1">
    <location>
        <begin position="533"/>
        <end position="551"/>
    </location>
</feature>
<proteinExistence type="predicted"/>
<comment type="caution">
    <text evidence="2">The sequence shown here is derived from an EMBL/GenBank/DDBJ whole genome shotgun (WGS) entry which is preliminary data.</text>
</comment>
<dbReference type="Proteomes" id="UP001432322">
    <property type="component" value="Unassembled WGS sequence"/>
</dbReference>
<feature type="region of interest" description="Disordered" evidence="1">
    <location>
        <begin position="174"/>
        <end position="195"/>
    </location>
</feature>
<name>A0AAV5V5X6_9BILA</name>
<keyword evidence="3" id="KW-1185">Reference proteome</keyword>
<dbReference type="PANTHER" id="PTHR13265:SF0">
    <property type="entry name" value="HPR1"/>
    <property type="match status" value="1"/>
</dbReference>
<gene>
    <name evidence="2" type="ORF">PFISCL1PPCAC_6304</name>
</gene>
<dbReference type="AlphaFoldDB" id="A0AAV5V5X6"/>
<protein>
    <recommendedName>
        <fullName evidence="4">THO complex subunit 1</fullName>
    </recommendedName>
</protein>
<evidence type="ECO:0008006" key="4">
    <source>
        <dbReference type="Google" id="ProtNLM"/>
    </source>
</evidence>
<reference evidence="2" key="1">
    <citation type="submission" date="2023-10" db="EMBL/GenBank/DDBJ databases">
        <title>Genome assembly of Pristionchus species.</title>
        <authorList>
            <person name="Yoshida K."/>
            <person name="Sommer R.J."/>
        </authorList>
    </citation>
    <scope>NUCLEOTIDE SEQUENCE</scope>
    <source>
        <strain evidence="2">RS5133</strain>
    </source>
</reference>
<dbReference type="InterPro" id="IPR021861">
    <property type="entry name" value="THO_THOC1"/>
</dbReference>
<feature type="non-terminal residue" evidence="2">
    <location>
        <position position="1"/>
    </location>
</feature>
<sequence>DQAIAGGSLDEVKRIVQEKKEQGVDHEMVVALVDRSLRRRANELGRVGGASLVEDSRILFKLAIDLAIDGLSTKTTPTSIISDLLDMSCIPVCKQLFPLLEERTAQLKMKMFDGVNNNAVLRLCNDLLRKLSRCVETSFSGRINVFLSRFMPLSDKSALNIVGHFNTANVTKYDTTEPESSSSLIPEDDDGSDKKAKESISVDHALYTKFWQIQQFMCNPLSCFDGQQWKILQRDMNEVFALLSAHKLDRRSGYDGEEKDEKTRKRKAESSTKGEEYYFAKYLTNPKLLHLQLSDGSFRRCFLVQSLVLFQFLLCETKVKQKSHVLAEEDRQWVKEKADKAQQLLKEVSPRGSEFARSIQAILARETRWNEWKNKNCLDLMTDAKEEKQRQFKRRPRTTFDPAVVDLGNAELSKLWMNGKDILAACREKKRRMAPVLTEFLQDPLLEMDPDQQVEEEYKSVRDNSFQWRAGRLLLAHNALLPGAIPGSVTVDMGAFLEQSILAAAKNLPELSEEVEKAEKRKKGKKEKKERNEDDEENGEGDGEEKEENGENGEREENGVKKEIEEEEEENEKKKGQNGKILRESVCFVIAGEVSEMADKVIEILSLSMERANELAGEGKEKDEILTHLLMDWGSSNGDDAFKMLDLLKNADIDCPVLVGLCIKKE</sequence>
<accession>A0AAV5V5X6</accession>
<feature type="region of interest" description="Disordered" evidence="1">
    <location>
        <begin position="512"/>
        <end position="577"/>
    </location>
</feature>
<dbReference type="EMBL" id="BTSY01000002">
    <property type="protein sequence ID" value="GMT15007.1"/>
    <property type="molecule type" value="Genomic_DNA"/>
</dbReference>